<dbReference type="SUPFAM" id="SSF81606">
    <property type="entry name" value="PP2C-like"/>
    <property type="match status" value="1"/>
</dbReference>
<gene>
    <name evidence="2" type="ORF">DW914_15070</name>
</gene>
<feature type="domain" description="PPM-type phosphatase" evidence="1">
    <location>
        <begin position="13"/>
        <end position="250"/>
    </location>
</feature>
<dbReference type="Proteomes" id="UP000283492">
    <property type="component" value="Unassembled WGS sequence"/>
</dbReference>
<name>A0A413TI36_9FIRM</name>
<reference evidence="2 3" key="1">
    <citation type="submission" date="2018-08" db="EMBL/GenBank/DDBJ databases">
        <title>A genome reference for cultivated species of the human gut microbiota.</title>
        <authorList>
            <person name="Zou Y."/>
            <person name="Xue W."/>
            <person name="Luo G."/>
        </authorList>
    </citation>
    <scope>NUCLEOTIDE SEQUENCE [LARGE SCALE GENOMIC DNA]</scope>
    <source>
        <strain evidence="2 3">AM42-1AC</strain>
    </source>
</reference>
<dbReference type="Pfam" id="PF13672">
    <property type="entry name" value="PP2C_2"/>
    <property type="match status" value="1"/>
</dbReference>
<organism evidence="2 3">
    <name type="scientific">Roseburia inulinivorans</name>
    <dbReference type="NCBI Taxonomy" id="360807"/>
    <lineage>
        <taxon>Bacteria</taxon>
        <taxon>Bacillati</taxon>
        <taxon>Bacillota</taxon>
        <taxon>Clostridia</taxon>
        <taxon>Lachnospirales</taxon>
        <taxon>Lachnospiraceae</taxon>
        <taxon>Roseburia</taxon>
    </lineage>
</organism>
<proteinExistence type="predicted"/>
<dbReference type="InterPro" id="IPR036457">
    <property type="entry name" value="PPM-type-like_dom_sf"/>
</dbReference>
<dbReference type="AlphaFoldDB" id="A0A413TI36"/>
<protein>
    <submittedName>
        <fullName evidence="2">Serine/threonine-protein phosphatase</fullName>
    </submittedName>
</protein>
<sequence>MCVNRLKRRSRLCVGCKTYIGNTRDENQDSIVLRALQQQQKYFVVAAVCDGIGGLEHGELASQIVVKQIEEWYLQINSWIDIETVDIEILICHLKDLAEECNATVRKLQQEKNIHTGTTMSLFMLVRNYYFIIQVGDSRVYLYREKRLHQLTVDASTTKLKNGRLKQYLNNYLGKSDELWFSCENGEILPQDIFVICSDGFYHYFSENDMRQYETVIRKEQRTNEVCDILINTMMERGERDNISVGFVAV</sequence>
<evidence type="ECO:0000313" key="2">
    <source>
        <dbReference type="EMBL" id="RHA84612.1"/>
    </source>
</evidence>
<dbReference type="CDD" id="cd00143">
    <property type="entry name" value="PP2Cc"/>
    <property type="match status" value="1"/>
</dbReference>
<evidence type="ECO:0000259" key="1">
    <source>
        <dbReference type="PROSITE" id="PS51746"/>
    </source>
</evidence>
<dbReference type="InterPro" id="IPR001932">
    <property type="entry name" value="PPM-type_phosphatase-like_dom"/>
</dbReference>
<dbReference type="SMART" id="SM00332">
    <property type="entry name" value="PP2Cc"/>
    <property type="match status" value="1"/>
</dbReference>
<comment type="caution">
    <text evidence="2">The sequence shown here is derived from an EMBL/GenBank/DDBJ whole genome shotgun (WGS) entry which is preliminary data.</text>
</comment>
<dbReference type="PROSITE" id="PS51746">
    <property type="entry name" value="PPM_2"/>
    <property type="match status" value="1"/>
</dbReference>
<evidence type="ECO:0000313" key="3">
    <source>
        <dbReference type="Proteomes" id="UP000283492"/>
    </source>
</evidence>
<dbReference type="Gene3D" id="3.60.40.10">
    <property type="entry name" value="PPM-type phosphatase domain"/>
    <property type="match status" value="1"/>
</dbReference>
<dbReference type="EMBL" id="QSFX01000033">
    <property type="protein sequence ID" value="RHA84612.1"/>
    <property type="molecule type" value="Genomic_DNA"/>
</dbReference>
<accession>A0A413TI36</accession>